<dbReference type="EMBL" id="FNUY01000001">
    <property type="protein sequence ID" value="SEF45358.1"/>
    <property type="molecule type" value="Genomic_DNA"/>
</dbReference>
<organism evidence="1 2">
    <name type="scientific">Bosea lathyri</name>
    <dbReference type="NCBI Taxonomy" id="1036778"/>
    <lineage>
        <taxon>Bacteria</taxon>
        <taxon>Pseudomonadati</taxon>
        <taxon>Pseudomonadota</taxon>
        <taxon>Alphaproteobacteria</taxon>
        <taxon>Hyphomicrobiales</taxon>
        <taxon>Boseaceae</taxon>
        <taxon>Bosea</taxon>
    </lineage>
</organism>
<dbReference type="RefSeq" id="WP_103870558.1">
    <property type="nucleotide sequence ID" value="NZ_FNUY01000001.1"/>
</dbReference>
<name>A0A1H5S650_9HYPH</name>
<dbReference type="Proteomes" id="UP000236743">
    <property type="component" value="Unassembled WGS sequence"/>
</dbReference>
<sequence>MFDLFRVRQARREAYAALEPFVNRTTLEGNVPHAGDWLQPQIIGFLATFVTLIAQRRCGALRTHALASVQSNVLNTLTGIGPELIGEEICLLSSRRDPAFAAGSFGALAFLEALGSTASAAADASETPDQGADLDSRRRSTLDELWEEHVESGMRRARAVG</sequence>
<dbReference type="AlphaFoldDB" id="A0A1H5S650"/>
<reference evidence="1 2" key="1">
    <citation type="submission" date="2016-10" db="EMBL/GenBank/DDBJ databases">
        <authorList>
            <person name="de Groot N.N."/>
        </authorList>
    </citation>
    <scope>NUCLEOTIDE SEQUENCE [LARGE SCALE GENOMIC DNA]</scope>
    <source>
        <strain evidence="1 2">DSM 26656</strain>
    </source>
</reference>
<evidence type="ECO:0000313" key="1">
    <source>
        <dbReference type="EMBL" id="SEF45358.1"/>
    </source>
</evidence>
<evidence type="ECO:0000313" key="2">
    <source>
        <dbReference type="Proteomes" id="UP000236743"/>
    </source>
</evidence>
<protein>
    <submittedName>
        <fullName evidence="1">Uncharacterized protein</fullName>
    </submittedName>
</protein>
<dbReference type="OrthoDB" id="8158907at2"/>
<proteinExistence type="predicted"/>
<keyword evidence="2" id="KW-1185">Reference proteome</keyword>
<gene>
    <name evidence="1" type="ORF">SAMN04488115_101135</name>
</gene>
<accession>A0A1H5S650</accession>